<accession>A0A518BSP0</accession>
<proteinExistence type="predicted"/>
<organism evidence="2 3">
    <name type="scientific">Engelhardtia mirabilis</name>
    <dbReference type="NCBI Taxonomy" id="2528011"/>
    <lineage>
        <taxon>Bacteria</taxon>
        <taxon>Pseudomonadati</taxon>
        <taxon>Planctomycetota</taxon>
        <taxon>Planctomycetia</taxon>
        <taxon>Planctomycetia incertae sedis</taxon>
        <taxon>Engelhardtia</taxon>
    </lineage>
</organism>
<evidence type="ECO:0000256" key="1">
    <source>
        <dbReference type="SAM" id="Phobius"/>
    </source>
</evidence>
<feature type="transmembrane region" description="Helical" evidence="1">
    <location>
        <begin position="20"/>
        <end position="40"/>
    </location>
</feature>
<gene>
    <name evidence="2" type="ORF">Pla133_51140</name>
</gene>
<dbReference type="AlphaFoldDB" id="A0A518BSP0"/>
<keyword evidence="1" id="KW-1133">Transmembrane helix</keyword>
<dbReference type="Proteomes" id="UP000316921">
    <property type="component" value="Chromosome"/>
</dbReference>
<sequence>MKLRTSQHLHGARRRRGSLLVWTAFIAMAVLATTMVSVSVSGSASRLAQGNARRVAAEEVAAAAAEEAAARIKTSLMVGEEVPADGRLVMTTGSGSYTIETVGAMTTTKDDSGLTGNDQLYRIEAFGEHEGTRSRVRRLVVARSVPMFQYALMHENDLIFWNPAPLEINGPVHTNGDLHILSRRDLVFNTNVIRVAGEVHLGAPWDEWYEGWEDWWEGQAVDPQIRRWVEDPFHPGEPEEYETLPTRDSLRDMGIDADNGLDSSFTEGYDANDDDDFDDWQDIAPYMAEVLERFSPPDGYKGDGTGNTLQSVEHGDHQVEMPPLESFEMYVEGDDLMWDDLTGTYIEATPGNGTHSKGTWYANADLSIISHEDGSWNAYDKEGNDLTAEISDAIEASELYDARQADGSDEYIQNTIIDLKRLGQLGYFPANGLLYLAGEGAGEGTDVKGFQLTEGKHLKGDLTVVSPNSIYIHGDYNFASENPAAVMADSINLLSNDWDGTKEPGELPKASDTIYNCAMVMGDSRPEAGYQNGGAVNLARYHEDWSGGVEAAIHGSIVCTGYSRYATGKFVLGDDYYLAPSRVWTFNEDFTDPEELPPFTPSFVNVYDAAIW</sequence>
<dbReference type="RefSeq" id="WP_145070407.1">
    <property type="nucleotide sequence ID" value="NZ_CP036287.1"/>
</dbReference>
<evidence type="ECO:0000313" key="2">
    <source>
        <dbReference type="EMBL" id="QDU69991.1"/>
    </source>
</evidence>
<evidence type="ECO:0000313" key="3">
    <source>
        <dbReference type="Proteomes" id="UP000316921"/>
    </source>
</evidence>
<reference evidence="2 3" key="1">
    <citation type="submission" date="2019-02" db="EMBL/GenBank/DDBJ databases">
        <title>Deep-cultivation of Planctomycetes and their phenomic and genomic characterization uncovers novel biology.</title>
        <authorList>
            <person name="Wiegand S."/>
            <person name="Jogler M."/>
            <person name="Boedeker C."/>
            <person name="Pinto D."/>
            <person name="Vollmers J."/>
            <person name="Rivas-Marin E."/>
            <person name="Kohn T."/>
            <person name="Peeters S.H."/>
            <person name="Heuer A."/>
            <person name="Rast P."/>
            <person name="Oberbeckmann S."/>
            <person name="Bunk B."/>
            <person name="Jeske O."/>
            <person name="Meyerdierks A."/>
            <person name="Storesund J.E."/>
            <person name="Kallscheuer N."/>
            <person name="Luecker S."/>
            <person name="Lage O.M."/>
            <person name="Pohl T."/>
            <person name="Merkel B.J."/>
            <person name="Hornburger P."/>
            <person name="Mueller R.-W."/>
            <person name="Bruemmer F."/>
            <person name="Labrenz M."/>
            <person name="Spormann A.M."/>
            <person name="Op den Camp H."/>
            <person name="Overmann J."/>
            <person name="Amann R."/>
            <person name="Jetten M.S.M."/>
            <person name="Mascher T."/>
            <person name="Medema M.H."/>
            <person name="Devos D.P."/>
            <person name="Kaster A.-K."/>
            <person name="Ovreas L."/>
            <person name="Rohde M."/>
            <person name="Galperin M.Y."/>
            <person name="Jogler C."/>
        </authorList>
    </citation>
    <scope>NUCLEOTIDE SEQUENCE [LARGE SCALE GENOMIC DNA]</scope>
    <source>
        <strain evidence="2 3">Pla133</strain>
    </source>
</reference>
<keyword evidence="1" id="KW-0812">Transmembrane</keyword>
<keyword evidence="3" id="KW-1185">Reference proteome</keyword>
<protein>
    <submittedName>
        <fullName evidence="2">Uncharacterized protein</fullName>
    </submittedName>
</protein>
<dbReference type="KEGG" id="pbap:Pla133_51140"/>
<dbReference type="EMBL" id="CP036287">
    <property type="protein sequence ID" value="QDU69991.1"/>
    <property type="molecule type" value="Genomic_DNA"/>
</dbReference>
<name>A0A518BSP0_9BACT</name>
<keyword evidence="1" id="KW-0472">Membrane</keyword>